<reference evidence="10 11" key="1">
    <citation type="submission" date="2023-08" db="EMBL/GenBank/DDBJ databases">
        <title>Black Yeasts Isolated from many extreme environments.</title>
        <authorList>
            <person name="Coleine C."/>
            <person name="Stajich J.E."/>
            <person name="Selbmann L."/>
        </authorList>
    </citation>
    <scope>NUCLEOTIDE SEQUENCE [LARGE SCALE GENOMIC DNA]</scope>
    <source>
        <strain evidence="10 11">CCFEE 6328</strain>
    </source>
</reference>
<evidence type="ECO:0000256" key="4">
    <source>
        <dbReference type="ARBA" id="ARBA00023015"/>
    </source>
</evidence>
<dbReference type="InterPro" id="IPR001138">
    <property type="entry name" value="Zn2Cys6_DnaBD"/>
</dbReference>
<name>A0ABR0J780_9EURO</name>
<evidence type="ECO:0008006" key="12">
    <source>
        <dbReference type="Google" id="ProtNLM"/>
    </source>
</evidence>
<dbReference type="PANTHER" id="PTHR47784:SF10">
    <property type="entry name" value="TRANSCRIPTION FACTOR, PUTATIVE (AFU_ORTHOLOGUE AFUA_6G14150)-RELATED"/>
    <property type="match status" value="1"/>
</dbReference>
<feature type="region of interest" description="Disordered" evidence="8">
    <location>
        <begin position="163"/>
        <end position="188"/>
    </location>
</feature>
<evidence type="ECO:0000256" key="9">
    <source>
        <dbReference type="SAM" id="Phobius"/>
    </source>
</evidence>
<feature type="transmembrane region" description="Helical" evidence="9">
    <location>
        <begin position="15"/>
        <end position="39"/>
    </location>
</feature>
<comment type="subcellular location">
    <subcellularLocation>
        <location evidence="1">Membrane</location>
        <topology evidence="1">Multi-pass membrane protein</topology>
    </subcellularLocation>
</comment>
<sequence length="557" mass="61267">MAGGTQSALHTGENIIIGGLVVQILFFGFFILVAVLFHARIRKVPTPKSLNGNVAGVWKKHLYTLYGGSLLILVRSVFRVVEYGQGNDGYLISHEEFLYIFDALLMFANMVLFAFIHPSEVNALLKEGGSARVCNEKGPICQQCVKRELQCSFSTPDREAASATSHEITASPASTVPLPTSHPRSEPSFQLTPAVTPIYKDPSDTVVKHSDRILELELMHHYATSAYISCVGLRAHTETVDVWQKFVPSESLKHEFLLNGLLAFAALHIAKLTRQPNPKVQSDITGSFLSSSSFYFQKALEYQNLAFESFHGVLQNVTPDNCSAVFGFSILTMLFAIAIPGIEDGGQGGTSTSSLNSMQSIFTLFEYLKGLSSIIEVSKESLHAGPFRVLLGRYDDYTTGNWRITNADVAQTLNKLTILNNEFNASSGEFGTNAELSKLATNARAISLLEFCFAKQEIPSDEAQAQAVKSSPDIDRGYIVGWLGMAGGEFVSQLRQSDSLSLLIFAHWAILLDDLEDFWWTHNSGKVLVAEIASVLHTGGDVWKERTRWARKKVGLP</sequence>
<dbReference type="InterPro" id="IPR007568">
    <property type="entry name" value="RTA1"/>
</dbReference>
<evidence type="ECO:0000313" key="11">
    <source>
        <dbReference type="Proteomes" id="UP001345691"/>
    </source>
</evidence>
<evidence type="ECO:0000256" key="5">
    <source>
        <dbReference type="ARBA" id="ARBA00023136"/>
    </source>
</evidence>
<dbReference type="Proteomes" id="UP001345691">
    <property type="component" value="Unassembled WGS sequence"/>
</dbReference>
<feature type="transmembrane region" description="Helical" evidence="9">
    <location>
        <begin position="98"/>
        <end position="116"/>
    </location>
</feature>
<feature type="compositionally biased region" description="Polar residues" evidence="8">
    <location>
        <begin position="163"/>
        <end position="178"/>
    </location>
</feature>
<dbReference type="PANTHER" id="PTHR47784">
    <property type="entry name" value="STEROL UPTAKE CONTROL PROTEIN 2"/>
    <property type="match status" value="1"/>
</dbReference>
<gene>
    <name evidence="10" type="ORF">LTR69_006953</name>
</gene>
<evidence type="ECO:0000256" key="2">
    <source>
        <dbReference type="ARBA" id="ARBA00022692"/>
    </source>
</evidence>
<keyword evidence="5 9" id="KW-0472">Membrane</keyword>
<proteinExistence type="predicted"/>
<accession>A0ABR0J780</accession>
<keyword evidence="6" id="KW-0804">Transcription</keyword>
<evidence type="ECO:0000313" key="10">
    <source>
        <dbReference type="EMBL" id="KAK5057956.1"/>
    </source>
</evidence>
<dbReference type="EMBL" id="JAVRRF010000015">
    <property type="protein sequence ID" value="KAK5057956.1"/>
    <property type="molecule type" value="Genomic_DNA"/>
</dbReference>
<organism evidence="10 11">
    <name type="scientific">Exophiala sideris</name>
    <dbReference type="NCBI Taxonomy" id="1016849"/>
    <lineage>
        <taxon>Eukaryota</taxon>
        <taxon>Fungi</taxon>
        <taxon>Dikarya</taxon>
        <taxon>Ascomycota</taxon>
        <taxon>Pezizomycotina</taxon>
        <taxon>Eurotiomycetes</taxon>
        <taxon>Chaetothyriomycetidae</taxon>
        <taxon>Chaetothyriales</taxon>
        <taxon>Herpotrichiellaceae</taxon>
        <taxon>Exophiala</taxon>
    </lineage>
</organism>
<dbReference type="InterPro" id="IPR053157">
    <property type="entry name" value="Sterol_Uptake_Regulator"/>
</dbReference>
<evidence type="ECO:0000256" key="1">
    <source>
        <dbReference type="ARBA" id="ARBA00004141"/>
    </source>
</evidence>
<dbReference type="CDD" id="cd00067">
    <property type="entry name" value="GAL4"/>
    <property type="match status" value="1"/>
</dbReference>
<evidence type="ECO:0000256" key="3">
    <source>
        <dbReference type="ARBA" id="ARBA00022989"/>
    </source>
</evidence>
<evidence type="ECO:0000256" key="8">
    <source>
        <dbReference type="SAM" id="MobiDB-lite"/>
    </source>
</evidence>
<comment type="caution">
    <text evidence="10">The sequence shown here is derived from an EMBL/GenBank/DDBJ whole genome shotgun (WGS) entry which is preliminary data.</text>
</comment>
<evidence type="ECO:0000256" key="6">
    <source>
        <dbReference type="ARBA" id="ARBA00023163"/>
    </source>
</evidence>
<keyword evidence="3 9" id="KW-1133">Transmembrane helix</keyword>
<keyword evidence="7" id="KW-0539">Nucleus</keyword>
<protein>
    <recommendedName>
        <fullName evidence="12">Zn(2)-C6 fungal-type domain-containing protein</fullName>
    </recommendedName>
</protein>
<evidence type="ECO:0000256" key="7">
    <source>
        <dbReference type="ARBA" id="ARBA00023242"/>
    </source>
</evidence>
<keyword evidence="2 9" id="KW-0812">Transmembrane</keyword>
<dbReference type="Pfam" id="PF04479">
    <property type="entry name" value="RTA1"/>
    <property type="match status" value="1"/>
</dbReference>
<keyword evidence="4" id="KW-0805">Transcription regulation</keyword>
<keyword evidence="11" id="KW-1185">Reference proteome</keyword>